<sequence length="171" mass="19024">MPFSTYDASLGLLLKGLHSLDKILAKAEEHAKANDINVEDYATAKLYEDMLALDFQVNSCVDTSTKCAARLLGTEPVEWNREEKTYADFRKKTTKAIEILTKVDPAAVEGKEANTITMGIGNGKTRDLLAKDYITSYTLPNFFFHLQTTYAILRLKGVPLGKLDYLSSFSS</sequence>
<dbReference type="InterPro" id="IPR018531">
    <property type="entry name" value="DUF1993"/>
</dbReference>
<dbReference type="SUPFAM" id="SSF109854">
    <property type="entry name" value="DinB/YfiT-like putative metalloenzymes"/>
    <property type="match status" value="1"/>
</dbReference>
<name>A0A2B7XK08_9EURO</name>
<dbReference type="PANTHER" id="PTHR36922">
    <property type="entry name" value="BLL2446 PROTEIN"/>
    <property type="match status" value="1"/>
</dbReference>
<dbReference type="AlphaFoldDB" id="A0A2B7XK08"/>
<gene>
    <name evidence="1" type="ORF">GX51_01049</name>
</gene>
<comment type="caution">
    <text evidence="1">The sequence shown here is derived from an EMBL/GenBank/DDBJ whole genome shotgun (WGS) entry which is preliminary data.</text>
</comment>
<dbReference type="Proteomes" id="UP000224080">
    <property type="component" value="Unassembled WGS sequence"/>
</dbReference>
<dbReference type="Pfam" id="PF09351">
    <property type="entry name" value="DUF1993"/>
    <property type="match status" value="1"/>
</dbReference>
<dbReference type="PANTHER" id="PTHR36922:SF1">
    <property type="entry name" value="DUF1993 DOMAIN-CONTAINING PROTEIN"/>
    <property type="match status" value="1"/>
</dbReference>
<proteinExistence type="predicted"/>
<dbReference type="STRING" id="2060905.A0A2B7XK08"/>
<organism evidence="1 2">
    <name type="scientific">Blastomyces parvus</name>
    <dbReference type="NCBI Taxonomy" id="2060905"/>
    <lineage>
        <taxon>Eukaryota</taxon>
        <taxon>Fungi</taxon>
        <taxon>Dikarya</taxon>
        <taxon>Ascomycota</taxon>
        <taxon>Pezizomycotina</taxon>
        <taxon>Eurotiomycetes</taxon>
        <taxon>Eurotiomycetidae</taxon>
        <taxon>Onygenales</taxon>
        <taxon>Ajellomycetaceae</taxon>
        <taxon>Blastomyces</taxon>
    </lineage>
</organism>
<dbReference type="Gene3D" id="1.20.120.450">
    <property type="entry name" value="dinb family like domain"/>
    <property type="match status" value="1"/>
</dbReference>
<accession>A0A2B7XK08</accession>
<keyword evidence="2" id="KW-1185">Reference proteome</keyword>
<evidence type="ECO:0000313" key="2">
    <source>
        <dbReference type="Proteomes" id="UP000224080"/>
    </source>
</evidence>
<dbReference type="InterPro" id="IPR034660">
    <property type="entry name" value="DinB/YfiT-like"/>
</dbReference>
<protein>
    <recommendedName>
        <fullName evidence="3">DUF1993 domain-containing protein</fullName>
    </recommendedName>
</protein>
<evidence type="ECO:0008006" key="3">
    <source>
        <dbReference type="Google" id="ProtNLM"/>
    </source>
</evidence>
<dbReference type="OrthoDB" id="3724345at2759"/>
<reference evidence="1 2" key="1">
    <citation type="submission" date="2017-10" db="EMBL/GenBank/DDBJ databases">
        <title>Comparative genomics in systemic dimorphic fungi from Ajellomycetaceae.</title>
        <authorList>
            <person name="Munoz J.F."/>
            <person name="Mcewen J.G."/>
            <person name="Clay O.K."/>
            <person name="Cuomo C.A."/>
        </authorList>
    </citation>
    <scope>NUCLEOTIDE SEQUENCE [LARGE SCALE GENOMIC DNA]</scope>
    <source>
        <strain evidence="1 2">UAMH130</strain>
    </source>
</reference>
<dbReference type="EMBL" id="PDNC01000007">
    <property type="protein sequence ID" value="PGH08992.1"/>
    <property type="molecule type" value="Genomic_DNA"/>
</dbReference>
<evidence type="ECO:0000313" key="1">
    <source>
        <dbReference type="EMBL" id="PGH08992.1"/>
    </source>
</evidence>